<dbReference type="Proteomes" id="UP000557566">
    <property type="component" value="Unassembled WGS sequence"/>
</dbReference>
<feature type="compositionally biased region" description="Basic and acidic residues" evidence="1">
    <location>
        <begin position="21"/>
        <end position="38"/>
    </location>
</feature>
<proteinExistence type="predicted"/>
<protein>
    <submittedName>
        <fullName evidence="2">Uncharacterized protein</fullName>
    </submittedName>
</protein>
<gene>
    <name evidence="2" type="ORF">G6O67_006244</name>
</gene>
<feature type="region of interest" description="Disordered" evidence="1">
    <location>
        <begin position="18"/>
        <end position="41"/>
    </location>
</feature>
<evidence type="ECO:0000256" key="1">
    <source>
        <dbReference type="SAM" id="MobiDB-lite"/>
    </source>
</evidence>
<keyword evidence="3" id="KW-1185">Reference proteome</keyword>
<dbReference type="AlphaFoldDB" id="A0A8H4LVZ3"/>
<accession>A0A8H4LVZ3</accession>
<sequence length="315" mass="34239">MLYILHLEGRWKPWKQAPDQQVKKEETVTVGSKDEQGGGERAAVAKATGFRPRTSACCKLHVWSGPRFGIVPRPSPPSFWSEARGMQYALACRRELGLTGDDLGPRPATNTPPPPWRSSFLTLAYRRLHTYTCSTHRKERSDHAAVVASAARRSRPCRRGVAGGLGPLGEKSVDAPPLLLGAKGRVVQRSLERVIAAQAVGWGGRDGTSERQRHGERRAAKCDIMQTRHTSADGLLCKLQRLLAAARELGSGTQGLLHQVGIGHQVAQQAPGQGLVARNWPAEQNGTHRLSVGAVSACTSQRATGSLVRRQVERQ</sequence>
<dbReference type="EMBL" id="JAAVMX010000007">
    <property type="protein sequence ID" value="KAF4506127.1"/>
    <property type="molecule type" value="Genomic_DNA"/>
</dbReference>
<organism evidence="2 3">
    <name type="scientific">Ophiocordyceps sinensis</name>
    <dbReference type="NCBI Taxonomy" id="72228"/>
    <lineage>
        <taxon>Eukaryota</taxon>
        <taxon>Fungi</taxon>
        <taxon>Dikarya</taxon>
        <taxon>Ascomycota</taxon>
        <taxon>Pezizomycotina</taxon>
        <taxon>Sordariomycetes</taxon>
        <taxon>Hypocreomycetidae</taxon>
        <taxon>Hypocreales</taxon>
        <taxon>Ophiocordycipitaceae</taxon>
        <taxon>Ophiocordyceps</taxon>
    </lineage>
</organism>
<evidence type="ECO:0000313" key="2">
    <source>
        <dbReference type="EMBL" id="KAF4506127.1"/>
    </source>
</evidence>
<evidence type="ECO:0000313" key="3">
    <source>
        <dbReference type="Proteomes" id="UP000557566"/>
    </source>
</evidence>
<name>A0A8H4LVZ3_9HYPO</name>
<comment type="caution">
    <text evidence="2">The sequence shown here is derived from an EMBL/GenBank/DDBJ whole genome shotgun (WGS) entry which is preliminary data.</text>
</comment>
<reference evidence="2 3" key="1">
    <citation type="journal article" date="2020" name="Genome Biol. Evol.">
        <title>A new high-quality draft genome assembly of the Chinese cordyceps Ophiocordyceps sinensis.</title>
        <authorList>
            <person name="Shu R."/>
            <person name="Zhang J."/>
            <person name="Meng Q."/>
            <person name="Zhang H."/>
            <person name="Zhou G."/>
            <person name="Li M."/>
            <person name="Wu P."/>
            <person name="Zhao Y."/>
            <person name="Chen C."/>
            <person name="Qin Q."/>
        </authorList>
    </citation>
    <scope>NUCLEOTIDE SEQUENCE [LARGE SCALE GENOMIC DNA]</scope>
    <source>
        <strain evidence="2 3">IOZ07</strain>
    </source>
</reference>